<feature type="non-terminal residue" evidence="1">
    <location>
        <position position="86"/>
    </location>
</feature>
<reference evidence="1" key="1">
    <citation type="journal article" date="2014" name="Front. Microbiol.">
        <title>High frequency of phylogenetically diverse reductive dehalogenase-homologous genes in deep subseafloor sedimentary metagenomes.</title>
        <authorList>
            <person name="Kawai M."/>
            <person name="Futagami T."/>
            <person name="Toyoda A."/>
            <person name="Takaki Y."/>
            <person name="Nishi S."/>
            <person name="Hori S."/>
            <person name="Arai W."/>
            <person name="Tsubouchi T."/>
            <person name="Morono Y."/>
            <person name="Uchiyama I."/>
            <person name="Ito T."/>
            <person name="Fujiyama A."/>
            <person name="Inagaki F."/>
            <person name="Takami H."/>
        </authorList>
    </citation>
    <scope>NUCLEOTIDE SEQUENCE</scope>
    <source>
        <strain evidence="1">Expedition CK06-06</strain>
    </source>
</reference>
<protein>
    <submittedName>
        <fullName evidence="1">Uncharacterized protein</fullName>
    </submittedName>
</protein>
<comment type="caution">
    <text evidence="1">The sequence shown here is derived from an EMBL/GenBank/DDBJ whole genome shotgun (WGS) entry which is preliminary data.</text>
</comment>
<gene>
    <name evidence="1" type="ORF">S01H4_66126</name>
</gene>
<name>X1FIK1_9ZZZZ</name>
<feature type="non-terminal residue" evidence="1">
    <location>
        <position position="1"/>
    </location>
</feature>
<sequence>TRHLIRTSYREEGKVKHKTIANISSCTEDEIAAIKLALKHKGNLQELSSIESLTVEQGLSVGAVWTIKTVAERLGIVKALGKTRMG</sequence>
<organism evidence="1">
    <name type="scientific">marine sediment metagenome</name>
    <dbReference type="NCBI Taxonomy" id="412755"/>
    <lineage>
        <taxon>unclassified sequences</taxon>
        <taxon>metagenomes</taxon>
        <taxon>ecological metagenomes</taxon>
    </lineage>
</organism>
<proteinExistence type="predicted"/>
<evidence type="ECO:0000313" key="1">
    <source>
        <dbReference type="EMBL" id="GAH20598.1"/>
    </source>
</evidence>
<dbReference type="AlphaFoldDB" id="X1FIK1"/>
<dbReference type="EMBL" id="BART01040777">
    <property type="protein sequence ID" value="GAH20598.1"/>
    <property type="molecule type" value="Genomic_DNA"/>
</dbReference>
<accession>X1FIK1</accession>